<dbReference type="InterPro" id="IPR036188">
    <property type="entry name" value="FAD/NAD-bd_sf"/>
</dbReference>
<dbReference type="SUPFAM" id="SSF51905">
    <property type="entry name" value="FAD/NAD(P)-binding domain"/>
    <property type="match status" value="1"/>
</dbReference>
<evidence type="ECO:0000256" key="5">
    <source>
        <dbReference type="PIRSR" id="PIRSR000137-2"/>
    </source>
</evidence>
<feature type="binding site" evidence="5">
    <location>
        <position position="100"/>
    </location>
    <ligand>
        <name>FAD</name>
        <dbReference type="ChEBI" id="CHEBI:57692"/>
    </ligand>
</feature>
<evidence type="ECO:0000259" key="7">
    <source>
        <dbReference type="PROSITE" id="PS00623"/>
    </source>
</evidence>
<dbReference type="KEGG" id="rpon:G3256_15725"/>
<evidence type="ECO:0000256" key="3">
    <source>
        <dbReference type="ARBA" id="ARBA00022630"/>
    </source>
</evidence>
<dbReference type="PANTHER" id="PTHR11552:SF147">
    <property type="entry name" value="CHOLINE DEHYDROGENASE, MITOCHONDRIAL"/>
    <property type="match status" value="1"/>
</dbReference>
<dbReference type="Gene3D" id="3.30.560.10">
    <property type="entry name" value="Glucose Oxidase, domain 3"/>
    <property type="match status" value="1"/>
</dbReference>
<evidence type="ECO:0000259" key="8">
    <source>
        <dbReference type="PROSITE" id="PS00624"/>
    </source>
</evidence>
<feature type="domain" description="Glucose-methanol-choline oxidoreductase N-terminal" evidence="7">
    <location>
        <begin position="98"/>
        <end position="121"/>
    </location>
</feature>
<keyword evidence="3 6" id="KW-0285">Flavoprotein</keyword>
<evidence type="ECO:0000256" key="6">
    <source>
        <dbReference type="RuleBase" id="RU003968"/>
    </source>
</evidence>
<keyword evidence="4 5" id="KW-0274">FAD</keyword>
<keyword evidence="9" id="KW-0560">Oxidoreductase</keyword>
<evidence type="ECO:0000256" key="2">
    <source>
        <dbReference type="ARBA" id="ARBA00010790"/>
    </source>
</evidence>
<dbReference type="Proteomes" id="UP000503308">
    <property type="component" value="Chromosome"/>
</dbReference>
<keyword evidence="10" id="KW-1185">Reference proteome</keyword>
<protein>
    <submittedName>
        <fullName evidence="9">Choline dehydrogenase</fullName>
        <ecNumber evidence="9">1.1.99.1</ecNumber>
    </submittedName>
</protein>
<sequence length="549" mass="60050">MTLSFCLEFFSYYIGGAVVEADFIVIGAGSAGCVLANRLSADSSNSVILLEAGGRDLNPWIHIPVGYFKTIHNPSVDWCYKTEPDPGLNGRSIEWPRGKVLGGSSSLNGLLYVRGQPQDYDRWQQMGNRGWGWDEVLPLFRRAENNERGADEFHGDQGPLSVSNMRIQRPITDAWVAAAQAAGYPFNPDYNGADQEGVGFFQLTSRNGRRCSSAVAYLNPARKRPNLQIITHAQVDKIDITDNHATGVTYRDRGGRQVTITARREIVLCGGAINSPQLLMLSGVGEAEQLAEHGIEVKKDLRGVGKNMQDHLQARLVYKCNEPTLNDEVSTMMGQAKIGLKYLMFRAGPMTMAASLATGFLKSRDDLETPDIQFHVQPLSAENPGKGADKFSAFTMSVCQLRPESKGEIRLSSSGPREYPKIIPNYLSTETDCRTIVAGVNIARTIARHAPLTSKISEEYRPHASLDINDYDATLDWARNNTASIYHPTGTCKMGSDADAVVDDRLRVHGIKGLRVADCSIMPEIVSGNTNAPAIMIGEKASDLILADA</sequence>
<dbReference type="EMBL" id="CP048788">
    <property type="protein sequence ID" value="QJF52518.1"/>
    <property type="molecule type" value="Genomic_DNA"/>
</dbReference>
<dbReference type="PIRSF" id="PIRSF000137">
    <property type="entry name" value="Alcohol_oxidase"/>
    <property type="match status" value="1"/>
</dbReference>
<dbReference type="GO" id="GO:0050660">
    <property type="term" value="F:flavin adenine dinucleotide binding"/>
    <property type="evidence" value="ECO:0007669"/>
    <property type="project" value="InterPro"/>
</dbReference>
<dbReference type="GO" id="GO:0008812">
    <property type="term" value="F:choline dehydrogenase activity"/>
    <property type="evidence" value="ECO:0007669"/>
    <property type="project" value="UniProtKB-EC"/>
</dbReference>
<evidence type="ECO:0000256" key="1">
    <source>
        <dbReference type="ARBA" id="ARBA00001974"/>
    </source>
</evidence>
<dbReference type="PANTHER" id="PTHR11552">
    <property type="entry name" value="GLUCOSE-METHANOL-CHOLINE GMC OXIDOREDUCTASE"/>
    <property type="match status" value="1"/>
</dbReference>
<evidence type="ECO:0000313" key="10">
    <source>
        <dbReference type="Proteomes" id="UP000503308"/>
    </source>
</evidence>
<name>A0A858SWY7_9RHOB</name>
<dbReference type="Pfam" id="PF00732">
    <property type="entry name" value="GMC_oxred_N"/>
    <property type="match status" value="1"/>
</dbReference>
<gene>
    <name evidence="9" type="ORF">G3256_15725</name>
</gene>
<dbReference type="InterPro" id="IPR000172">
    <property type="entry name" value="GMC_OxRdtase_N"/>
</dbReference>
<dbReference type="NCBIfam" id="NF002550">
    <property type="entry name" value="PRK02106.1"/>
    <property type="match status" value="1"/>
</dbReference>
<proteinExistence type="inferred from homology"/>
<comment type="similarity">
    <text evidence="2 6">Belongs to the GMC oxidoreductase family.</text>
</comment>
<dbReference type="AlphaFoldDB" id="A0A858SWY7"/>
<evidence type="ECO:0000256" key="4">
    <source>
        <dbReference type="ARBA" id="ARBA00022827"/>
    </source>
</evidence>
<dbReference type="Gene3D" id="3.50.50.60">
    <property type="entry name" value="FAD/NAD(P)-binding domain"/>
    <property type="match status" value="1"/>
</dbReference>
<dbReference type="InterPro" id="IPR007867">
    <property type="entry name" value="GMC_OxRtase_C"/>
</dbReference>
<feature type="domain" description="Glucose-methanol-choline oxidoreductase N-terminal" evidence="8">
    <location>
        <begin position="271"/>
        <end position="285"/>
    </location>
</feature>
<organism evidence="9 10">
    <name type="scientific">Roseobacter ponti</name>
    <dbReference type="NCBI Taxonomy" id="1891787"/>
    <lineage>
        <taxon>Bacteria</taxon>
        <taxon>Pseudomonadati</taxon>
        <taxon>Pseudomonadota</taxon>
        <taxon>Alphaproteobacteria</taxon>
        <taxon>Rhodobacterales</taxon>
        <taxon>Roseobacteraceae</taxon>
        <taxon>Roseobacter</taxon>
    </lineage>
</organism>
<dbReference type="SUPFAM" id="SSF54373">
    <property type="entry name" value="FAD-linked reductases, C-terminal domain"/>
    <property type="match status" value="1"/>
</dbReference>
<dbReference type="EC" id="1.1.99.1" evidence="9"/>
<dbReference type="InterPro" id="IPR012132">
    <property type="entry name" value="GMC_OxRdtase"/>
</dbReference>
<dbReference type="PROSITE" id="PS00623">
    <property type="entry name" value="GMC_OXRED_1"/>
    <property type="match status" value="1"/>
</dbReference>
<accession>A0A858SWY7</accession>
<comment type="cofactor">
    <cofactor evidence="1 5">
        <name>FAD</name>
        <dbReference type="ChEBI" id="CHEBI:57692"/>
    </cofactor>
</comment>
<evidence type="ECO:0000313" key="9">
    <source>
        <dbReference type="EMBL" id="QJF52518.1"/>
    </source>
</evidence>
<dbReference type="PROSITE" id="PS00624">
    <property type="entry name" value="GMC_OXRED_2"/>
    <property type="match status" value="1"/>
</dbReference>
<reference evidence="9 10" key="1">
    <citation type="submission" date="2020-02" db="EMBL/GenBank/DDBJ databases">
        <title>Genome sequence of Roseobacter ponti.</title>
        <authorList>
            <person name="Hollensteiner J."/>
            <person name="Schneider D."/>
            <person name="Poehlein A."/>
            <person name="Daniel R."/>
        </authorList>
    </citation>
    <scope>NUCLEOTIDE SEQUENCE [LARGE SCALE GENOMIC DNA]</scope>
    <source>
        <strain evidence="9 10">DSM 106830</strain>
    </source>
</reference>
<dbReference type="Pfam" id="PF05199">
    <property type="entry name" value="GMC_oxred_C"/>
    <property type="match status" value="1"/>
</dbReference>
<feature type="binding site" evidence="5">
    <location>
        <position position="235"/>
    </location>
    <ligand>
        <name>FAD</name>
        <dbReference type="ChEBI" id="CHEBI:57692"/>
    </ligand>
</feature>